<name>A0A1J4MNS3_9CRYT</name>
<dbReference type="PANTHER" id="PTHR45686">
    <property type="entry name" value="ADP-RIBOSYLATION FACTOR GTPASE ACTIVATING PROTEIN 3, ISOFORM H-RELATED"/>
    <property type="match status" value="1"/>
</dbReference>
<keyword evidence="1" id="KW-0343">GTPase activation</keyword>
<dbReference type="EMBL" id="LRBS01000073">
    <property type="protein sequence ID" value="OII75889.1"/>
    <property type="molecule type" value="Genomic_DNA"/>
</dbReference>
<dbReference type="InterPro" id="IPR038508">
    <property type="entry name" value="ArfGAP_dom_sf"/>
</dbReference>
<dbReference type="PANTHER" id="PTHR45686:SF4">
    <property type="entry name" value="ADP-RIBOSYLATION FACTOR GTPASE ACTIVATING PROTEIN 3, ISOFORM H"/>
    <property type="match status" value="1"/>
</dbReference>
<keyword evidence="2" id="KW-0479">Metal-binding</keyword>
<dbReference type="GO" id="GO:0005096">
    <property type="term" value="F:GTPase activator activity"/>
    <property type="evidence" value="ECO:0007669"/>
    <property type="project" value="UniProtKB-KW"/>
</dbReference>
<dbReference type="PRINTS" id="PR00405">
    <property type="entry name" value="REVINTRACTNG"/>
</dbReference>
<evidence type="ECO:0000256" key="3">
    <source>
        <dbReference type="ARBA" id="ARBA00022771"/>
    </source>
</evidence>
<dbReference type="CDD" id="cd08830">
    <property type="entry name" value="ArfGap_ArfGap1"/>
    <property type="match status" value="1"/>
</dbReference>
<accession>A0A1J4MNS3</accession>
<dbReference type="SMART" id="SM00105">
    <property type="entry name" value="ArfGap"/>
    <property type="match status" value="1"/>
</dbReference>
<dbReference type="GO" id="GO:0008270">
    <property type="term" value="F:zinc ion binding"/>
    <property type="evidence" value="ECO:0007669"/>
    <property type="project" value="UniProtKB-KW"/>
</dbReference>
<dbReference type="GeneID" id="92364478"/>
<dbReference type="GO" id="GO:0048205">
    <property type="term" value="P:COPI coating of Golgi vesicle"/>
    <property type="evidence" value="ECO:0007669"/>
    <property type="project" value="TreeGrafter"/>
</dbReference>
<evidence type="ECO:0000259" key="6">
    <source>
        <dbReference type="PROSITE" id="PS50115"/>
    </source>
</evidence>
<keyword evidence="3 5" id="KW-0863">Zinc-finger</keyword>
<feature type="domain" description="Arf-GAP" evidence="6">
    <location>
        <begin position="6"/>
        <end position="122"/>
    </location>
</feature>
<dbReference type="Pfam" id="PF01412">
    <property type="entry name" value="ArfGap"/>
    <property type="match status" value="1"/>
</dbReference>
<comment type="caution">
    <text evidence="7">The sequence shown here is derived from an EMBL/GenBank/DDBJ whole genome shotgun (WGS) entry which is preliminary data.</text>
</comment>
<dbReference type="PROSITE" id="PS50115">
    <property type="entry name" value="ARFGAP"/>
    <property type="match status" value="1"/>
</dbReference>
<gene>
    <name evidence="7" type="ORF">cand_002930</name>
</gene>
<evidence type="ECO:0000256" key="5">
    <source>
        <dbReference type="PROSITE-ProRule" id="PRU00288"/>
    </source>
</evidence>
<dbReference type="Gene3D" id="1.10.220.150">
    <property type="entry name" value="Arf GTPase activating protein"/>
    <property type="match status" value="1"/>
</dbReference>
<dbReference type="Proteomes" id="UP000186804">
    <property type="component" value="Unassembled WGS sequence"/>
</dbReference>
<evidence type="ECO:0000256" key="4">
    <source>
        <dbReference type="ARBA" id="ARBA00022833"/>
    </source>
</evidence>
<dbReference type="InterPro" id="IPR037278">
    <property type="entry name" value="ARFGAP/RecO"/>
</dbReference>
<dbReference type="OrthoDB" id="983479at2759"/>
<evidence type="ECO:0000256" key="1">
    <source>
        <dbReference type="ARBA" id="ARBA00022468"/>
    </source>
</evidence>
<dbReference type="VEuPathDB" id="CryptoDB:cand_002930"/>
<evidence type="ECO:0000313" key="7">
    <source>
        <dbReference type="EMBL" id="OII75889.1"/>
    </source>
</evidence>
<protein>
    <recommendedName>
        <fullName evidence="6">Arf-GAP domain-containing protein</fullName>
    </recommendedName>
</protein>
<evidence type="ECO:0000256" key="2">
    <source>
        <dbReference type="ARBA" id="ARBA00022723"/>
    </source>
</evidence>
<sequence>MDSQTQQFFRNIKELDPSNNRCIDCGAAHPQWASVSHGCFICLTCSGIHRSLGVHVSFVRSITMDTWNSRQLRLMELGGNSRLSSLFKQYGLSDLSIKQKYCSKVATYYRNKLKNLLEGKSPPEIPSISIGQLEDISETNKKDELKNNDSQINNNNNDNDNNNKLKFTNLLDKNIGNGNNSILENISSFSMKLFSNTKNYAESTINHVQEHGILGSAIDSVRAGTTYIEEAGKVVIEKVQDDQFWKNTSNTVQNSATWLNNTIQSGLSGVGSVISSVIEPNSTTDFTVSQYNNINNNNNHSVSSNNNVNNISSYSYKNSKSNQINLNNNINKIEESLSSRYDSRKDSSIPNINLWENDLGDDWDPKHFQKGASR</sequence>
<reference evidence="7 8" key="1">
    <citation type="submission" date="2016-10" db="EMBL/GenBank/DDBJ databases">
        <title>Reductive evolution of mitochondrial metabolism and differential evolution of invasion-related proteins in Cryptosporidium.</title>
        <authorList>
            <person name="Liu S."/>
            <person name="Roellig D.M."/>
            <person name="Guo Y."/>
            <person name="Li N."/>
            <person name="Frace M.A."/>
            <person name="Tang K."/>
            <person name="Zhang L."/>
            <person name="Feng Y."/>
            <person name="Xiao L."/>
        </authorList>
    </citation>
    <scope>NUCLEOTIDE SEQUENCE [LARGE SCALE GENOMIC DNA]</scope>
    <source>
        <strain evidence="7">30847</strain>
    </source>
</reference>
<dbReference type="GO" id="GO:0000139">
    <property type="term" value="C:Golgi membrane"/>
    <property type="evidence" value="ECO:0007669"/>
    <property type="project" value="GOC"/>
</dbReference>
<keyword evidence="4" id="KW-0862">Zinc</keyword>
<dbReference type="RefSeq" id="XP_067067735.1">
    <property type="nucleotide sequence ID" value="XM_067210540.1"/>
</dbReference>
<organism evidence="7 8">
    <name type="scientific">Cryptosporidium andersoni</name>
    <dbReference type="NCBI Taxonomy" id="117008"/>
    <lineage>
        <taxon>Eukaryota</taxon>
        <taxon>Sar</taxon>
        <taxon>Alveolata</taxon>
        <taxon>Apicomplexa</taxon>
        <taxon>Conoidasida</taxon>
        <taxon>Coccidia</taxon>
        <taxon>Eucoccidiorida</taxon>
        <taxon>Eimeriorina</taxon>
        <taxon>Cryptosporidiidae</taxon>
        <taxon>Cryptosporidium</taxon>
    </lineage>
</organism>
<dbReference type="AlphaFoldDB" id="A0A1J4MNS3"/>
<dbReference type="InterPro" id="IPR001164">
    <property type="entry name" value="ArfGAP_dom"/>
</dbReference>
<evidence type="ECO:0000313" key="8">
    <source>
        <dbReference type="Proteomes" id="UP000186804"/>
    </source>
</evidence>
<proteinExistence type="predicted"/>
<dbReference type="SUPFAM" id="SSF57863">
    <property type="entry name" value="ArfGap/RecO-like zinc finger"/>
    <property type="match status" value="1"/>
</dbReference>
<keyword evidence="8" id="KW-1185">Reference proteome</keyword>